<proteinExistence type="predicted"/>
<evidence type="ECO:0000313" key="5">
    <source>
        <dbReference type="EMBL" id="GFN99928.1"/>
    </source>
</evidence>
<organism evidence="5 6">
    <name type="scientific">Plakobranchus ocellatus</name>
    <dbReference type="NCBI Taxonomy" id="259542"/>
    <lineage>
        <taxon>Eukaryota</taxon>
        <taxon>Metazoa</taxon>
        <taxon>Spiralia</taxon>
        <taxon>Lophotrochozoa</taxon>
        <taxon>Mollusca</taxon>
        <taxon>Gastropoda</taxon>
        <taxon>Heterobranchia</taxon>
        <taxon>Euthyneura</taxon>
        <taxon>Panpulmonata</taxon>
        <taxon>Sacoglossa</taxon>
        <taxon>Placobranchoidea</taxon>
        <taxon>Plakobranchidae</taxon>
        <taxon>Plakobranchus</taxon>
    </lineage>
</organism>
<dbReference type="Pfam" id="PF13499">
    <property type="entry name" value="EF-hand_7"/>
    <property type="match status" value="3"/>
</dbReference>
<dbReference type="InterPro" id="IPR051581">
    <property type="entry name" value="Ca-bind"/>
</dbReference>
<dbReference type="FunFam" id="1.10.238.10:FF:000003">
    <property type="entry name" value="Calmodulin A"/>
    <property type="match status" value="1"/>
</dbReference>
<accession>A0AAV3ZX82</accession>
<reference evidence="5 6" key="1">
    <citation type="journal article" date="2021" name="Elife">
        <title>Chloroplast acquisition without the gene transfer in kleptoplastic sea slugs, Plakobranchus ocellatus.</title>
        <authorList>
            <person name="Maeda T."/>
            <person name="Takahashi S."/>
            <person name="Yoshida T."/>
            <person name="Shimamura S."/>
            <person name="Takaki Y."/>
            <person name="Nagai Y."/>
            <person name="Toyoda A."/>
            <person name="Suzuki Y."/>
            <person name="Arimoto A."/>
            <person name="Ishii H."/>
            <person name="Satoh N."/>
            <person name="Nishiyama T."/>
            <person name="Hasebe M."/>
            <person name="Maruyama T."/>
            <person name="Minagawa J."/>
            <person name="Obokata J."/>
            <person name="Shigenobu S."/>
        </authorList>
    </citation>
    <scope>NUCLEOTIDE SEQUENCE [LARGE SCALE GENOMIC DNA]</scope>
</reference>
<comment type="caution">
    <text evidence="5">The sequence shown here is derived from an EMBL/GenBank/DDBJ whole genome shotgun (WGS) entry which is preliminary data.</text>
</comment>
<dbReference type="PANTHER" id="PTHR34524:SF6">
    <property type="entry name" value="CALCYPHOSINE LIKE"/>
    <property type="match status" value="1"/>
</dbReference>
<dbReference type="SUPFAM" id="SSF47473">
    <property type="entry name" value="EF-hand"/>
    <property type="match status" value="2"/>
</dbReference>
<gene>
    <name evidence="5" type="ORF">PoB_002643400</name>
</gene>
<evidence type="ECO:0000259" key="4">
    <source>
        <dbReference type="PROSITE" id="PS50222"/>
    </source>
</evidence>
<keyword evidence="6" id="KW-1185">Reference proteome</keyword>
<feature type="domain" description="EF-hand" evidence="4">
    <location>
        <begin position="8"/>
        <end position="43"/>
    </location>
</feature>
<dbReference type="CDD" id="cd00051">
    <property type="entry name" value="EFh"/>
    <property type="match status" value="1"/>
</dbReference>
<dbReference type="AlphaFoldDB" id="A0AAV3ZX82"/>
<evidence type="ECO:0000313" key="6">
    <source>
        <dbReference type="Proteomes" id="UP000735302"/>
    </source>
</evidence>
<dbReference type="SMART" id="SM00054">
    <property type="entry name" value="EFh"/>
    <property type="match status" value="5"/>
</dbReference>
<feature type="domain" description="EF-hand" evidence="4">
    <location>
        <begin position="44"/>
        <end position="79"/>
    </location>
</feature>
<dbReference type="GO" id="GO:0016301">
    <property type="term" value="F:kinase activity"/>
    <property type="evidence" value="ECO:0007669"/>
    <property type="project" value="UniProtKB-KW"/>
</dbReference>
<keyword evidence="2" id="KW-0677">Repeat</keyword>
<keyword evidence="1" id="KW-0479">Metal-binding</keyword>
<dbReference type="PANTHER" id="PTHR34524">
    <property type="entry name" value="CALCYPHOSIN"/>
    <property type="match status" value="1"/>
</dbReference>
<dbReference type="PROSITE" id="PS00018">
    <property type="entry name" value="EF_HAND_1"/>
    <property type="match status" value="4"/>
</dbReference>
<evidence type="ECO:0000256" key="1">
    <source>
        <dbReference type="ARBA" id="ARBA00022723"/>
    </source>
</evidence>
<dbReference type="PROSITE" id="PS50222">
    <property type="entry name" value="EF_HAND_2"/>
    <property type="match status" value="4"/>
</dbReference>
<keyword evidence="5" id="KW-0418">Kinase</keyword>
<dbReference type="Gene3D" id="1.10.238.10">
    <property type="entry name" value="EF-hand"/>
    <property type="match status" value="3"/>
</dbReference>
<sequence length="231" mass="26355">MGEQWAQDMVEKFAFDFDKADKDKNGSLSVDEVIQVLKSVGFKGSNEEAKVIFAHLDKNKDKKITRDEFKTSLIKLPRMTIREFVFRKAFLSLDKDQSGYLSKAEVEDALKADAAIKLSAQKVSDILLYLTQEDDDQKVAYDEFLEVLGFEESASVLNQIFKILDKDNSGFLSRVEITGAIHNEGELAKLKPRLLQLLDDLAKDADQKINYHEFVESWLKKKAEVKQARRA</sequence>
<dbReference type="GO" id="GO:0005509">
    <property type="term" value="F:calcium ion binding"/>
    <property type="evidence" value="ECO:0007669"/>
    <property type="project" value="InterPro"/>
</dbReference>
<feature type="domain" description="EF-hand" evidence="4">
    <location>
        <begin position="152"/>
        <end position="187"/>
    </location>
</feature>
<keyword evidence="5" id="KW-0808">Transferase</keyword>
<feature type="domain" description="EF-hand" evidence="4">
    <location>
        <begin position="81"/>
        <end position="116"/>
    </location>
</feature>
<dbReference type="EMBL" id="BLXT01003024">
    <property type="protein sequence ID" value="GFN99928.1"/>
    <property type="molecule type" value="Genomic_DNA"/>
</dbReference>
<dbReference type="InterPro" id="IPR002048">
    <property type="entry name" value="EF_hand_dom"/>
</dbReference>
<protein>
    <submittedName>
        <fullName evidence="5">Calcium-dependent protein kinase isoform 2</fullName>
    </submittedName>
</protein>
<evidence type="ECO:0000256" key="3">
    <source>
        <dbReference type="ARBA" id="ARBA00022837"/>
    </source>
</evidence>
<dbReference type="Proteomes" id="UP000735302">
    <property type="component" value="Unassembled WGS sequence"/>
</dbReference>
<dbReference type="InterPro" id="IPR011992">
    <property type="entry name" value="EF-hand-dom_pair"/>
</dbReference>
<keyword evidence="3" id="KW-0106">Calcium</keyword>
<name>A0AAV3ZX82_9GAST</name>
<evidence type="ECO:0000256" key="2">
    <source>
        <dbReference type="ARBA" id="ARBA00022737"/>
    </source>
</evidence>
<dbReference type="InterPro" id="IPR018247">
    <property type="entry name" value="EF_Hand_1_Ca_BS"/>
</dbReference>